<keyword evidence="4 10" id="KW-0808">Transferase</keyword>
<dbReference type="GO" id="GO:0010041">
    <property type="term" value="P:response to iron(III) ion"/>
    <property type="evidence" value="ECO:0007669"/>
    <property type="project" value="TreeGrafter"/>
</dbReference>
<evidence type="ECO:0000256" key="2">
    <source>
        <dbReference type="ARBA" id="ARBA00022475"/>
    </source>
</evidence>
<evidence type="ECO:0000256" key="7">
    <source>
        <dbReference type="ARBA" id="ARBA00023136"/>
    </source>
</evidence>
<comment type="subcellular location">
    <subcellularLocation>
        <location evidence="1">Cell membrane</location>
        <topology evidence="1">Multi-pass membrane protein</topology>
    </subcellularLocation>
</comment>
<evidence type="ECO:0000256" key="3">
    <source>
        <dbReference type="ARBA" id="ARBA00022676"/>
    </source>
</evidence>
<keyword evidence="6 8" id="KW-1133">Transmembrane helix</keyword>
<feature type="transmembrane region" description="Helical" evidence="8">
    <location>
        <begin position="123"/>
        <end position="142"/>
    </location>
</feature>
<dbReference type="EMBL" id="QGNA01000001">
    <property type="protein sequence ID" value="PWS39331.1"/>
    <property type="molecule type" value="Genomic_DNA"/>
</dbReference>
<dbReference type="OrthoDB" id="9810951at2"/>
<keyword evidence="3 10" id="KW-0328">Glycosyltransferase</keyword>
<name>A0A317FJV8_9PROT</name>
<feature type="transmembrane region" description="Helical" evidence="8">
    <location>
        <begin position="229"/>
        <end position="248"/>
    </location>
</feature>
<feature type="transmembrane region" description="Helical" evidence="8">
    <location>
        <begin position="424"/>
        <end position="443"/>
    </location>
</feature>
<feature type="transmembrane region" description="Helical" evidence="8">
    <location>
        <begin position="335"/>
        <end position="353"/>
    </location>
</feature>
<evidence type="ECO:0000313" key="11">
    <source>
        <dbReference type="Proteomes" id="UP000245765"/>
    </source>
</evidence>
<sequence length="557" mass="59470">MEQFLDRLPETRWPRLWLVLLCLALWLPGFFTIPPGDRDESRFAQATRQMVQTGDYVRIRLGEVERNKKPAGIHWAQAAAVNALETLGVEDARDRIWAYRLPSLLGALIAVLATWHFGRALVGRRAGFLGAALLAGCLVLVMETHIAKTDAALLGTVAVAMGLMGRAYLNPSAFTAGQAAGFWLVLGASVLLKGPIGPAVPLLAGVTLAAADRAWRNRAPWLRALRPAWGVPLMLLAALPWFVAVTIATDGRFLSDAIGGDMLSKVGGADENHWGPPGYYALIFGVAAFPAAFLVLRALRGAWADRLQPATRFLLAWAVPVWLLFEAVTTKLPHYTLPAFPALMLLAASWALDPLRRAPPRWLHWLSMAALVGAPIGLALAAAILPVLADGGVSPVALLGLPVAALFILGTLRALRAGNPARSGLLAVLLAVPLNWVVLEGVLPRLTAPWISPRLAALVEATRPGLADTQFGVVGYHEPSLQFAMGGGIGLLRDGPEAARFLAAAPGRLVAVADRQDAAFREEAARLGLSPREHGVVSGFNYSRGRRVALTLYGVDG</sequence>
<dbReference type="InterPro" id="IPR038731">
    <property type="entry name" value="RgtA/B/C-like"/>
</dbReference>
<keyword evidence="5 8" id="KW-0812">Transmembrane</keyword>
<organism evidence="10 11">
    <name type="scientific">Falsiroseomonas bella</name>
    <dbReference type="NCBI Taxonomy" id="2184016"/>
    <lineage>
        <taxon>Bacteria</taxon>
        <taxon>Pseudomonadati</taxon>
        <taxon>Pseudomonadota</taxon>
        <taxon>Alphaproteobacteria</taxon>
        <taxon>Acetobacterales</taxon>
        <taxon>Roseomonadaceae</taxon>
        <taxon>Falsiroseomonas</taxon>
    </lineage>
</organism>
<evidence type="ECO:0000256" key="6">
    <source>
        <dbReference type="ARBA" id="ARBA00022989"/>
    </source>
</evidence>
<keyword evidence="11" id="KW-1185">Reference proteome</keyword>
<accession>A0A317FJV8</accession>
<feature type="transmembrane region" description="Helical" evidence="8">
    <location>
        <begin position="97"/>
        <end position="117"/>
    </location>
</feature>
<dbReference type="InterPro" id="IPR050297">
    <property type="entry name" value="LipidA_mod_glycosyltrf_83"/>
</dbReference>
<protein>
    <submittedName>
        <fullName evidence="10">Dolichyl-phosphate-mannose-protein mannosyltransferase</fullName>
    </submittedName>
</protein>
<feature type="transmembrane region" description="Helical" evidence="8">
    <location>
        <begin position="311"/>
        <end position="329"/>
    </location>
</feature>
<evidence type="ECO:0000256" key="1">
    <source>
        <dbReference type="ARBA" id="ARBA00004651"/>
    </source>
</evidence>
<reference evidence="11" key="1">
    <citation type="submission" date="2018-05" db="EMBL/GenBank/DDBJ databases">
        <authorList>
            <person name="Du Z."/>
            <person name="Wang X."/>
        </authorList>
    </citation>
    <scope>NUCLEOTIDE SEQUENCE [LARGE SCALE GENOMIC DNA]</scope>
    <source>
        <strain evidence="11">CQN31</strain>
    </source>
</reference>
<dbReference type="GO" id="GO:0009103">
    <property type="term" value="P:lipopolysaccharide biosynthetic process"/>
    <property type="evidence" value="ECO:0007669"/>
    <property type="project" value="TreeGrafter"/>
</dbReference>
<keyword evidence="2" id="KW-1003">Cell membrane</keyword>
<dbReference type="GO" id="GO:0016763">
    <property type="term" value="F:pentosyltransferase activity"/>
    <property type="evidence" value="ECO:0007669"/>
    <property type="project" value="TreeGrafter"/>
</dbReference>
<comment type="caution">
    <text evidence="10">The sequence shown here is derived from an EMBL/GenBank/DDBJ whole genome shotgun (WGS) entry which is preliminary data.</text>
</comment>
<feature type="transmembrane region" description="Helical" evidence="8">
    <location>
        <begin position="365"/>
        <end position="389"/>
    </location>
</feature>
<gene>
    <name evidence="10" type="ORF">DFH01_05685</name>
</gene>
<dbReference type="GO" id="GO:0005886">
    <property type="term" value="C:plasma membrane"/>
    <property type="evidence" value="ECO:0007669"/>
    <property type="project" value="UniProtKB-SubCell"/>
</dbReference>
<dbReference type="PANTHER" id="PTHR33908:SF3">
    <property type="entry name" value="UNDECAPRENYL PHOSPHATE-ALPHA-4-AMINO-4-DEOXY-L-ARABINOSE ARABINOSYL TRANSFERASE"/>
    <property type="match status" value="1"/>
</dbReference>
<feature type="transmembrane region" description="Helical" evidence="8">
    <location>
        <begin position="395"/>
        <end position="412"/>
    </location>
</feature>
<evidence type="ECO:0000313" key="10">
    <source>
        <dbReference type="EMBL" id="PWS39331.1"/>
    </source>
</evidence>
<feature type="domain" description="Glycosyltransferase RgtA/B/C/D-like" evidence="9">
    <location>
        <begin position="93"/>
        <end position="224"/>
    </location>
</feature>
<proteinExistence type="predicted"/>
<keyword evidence="7 8" id="KW-0472">Membrane</keyword>
<dbReference type="Pfam" id="PF13231">
    <property type="entry name" value="PMT_2"/>
    <property type="match status" value="1"/>
</dbReference>
<evidence type="ECO:0000256" key="5">
    <source>
        <dbReference type="ARBA" id="ARBA00022692"/>
    </source>
</evidence>
<feature type="transmembrane region" description="Helical" evidence="8">
    <location>
        <begin position="16"/>
        <end position="33"/>
    </location>
</feature>
<evidence type="ECO:0000256" key="4">
    <source>
        <dbReference type="ARBA" id="ARBA00022679"/>
    </source>
</evidence>
<dbReference type="AlphaFoldDB" id="A0A317FJV8"/>
<evidence type="ECO:0000259" key="9">
    <source>
        <dbReference type="Pfam" id="PF13231"/>
    </source>
</evidence>
<feature type="transmembrane region" description="Helical" evidence="8">
    <location>
        <begin position="181"/>
        <end position="208"/>
    </location>
</feature>
<evidence type="ECO:0000256" key="8">
    <source>
        <dbReference type="SAM" id="Phobius"/>
    </source>
</evidence>
<dbReference type="PANTHER" id="PTHR33908">
    <property type="entry name" value="MANNOSYLTRANSFERASE YKCB-RELATED"/>
    <property type="match status" value="1"/>
</dbReference>
<feature type="transmembrane region" description="Helical" evidence="8">
    <location>
        <begin position="279"/>
        <end position="299"/>
    </location>
</feature>
<dbReference type="Proteomes" id="UP000245765">
    <property type="component" value="Unassembled WGS sequence"/>
</dbReference>